<accession>A0A2S6H1T2</accession>
<dbReference type="Proteomes" id="UP000239203">
    <property type="component" value="Unassembled WGS sequence"/>
</dbReference>
<feature type="region of interest" description="Disordered" evidence="1">
    <location>
        <begin position="78"/>
        <end position="102"/>
    </location>
</feature>
<proteinExistence type="predicted"/>
<dbReference type="EMBL" id="PTIX01000001">
    <property type="protein sequence ID" value="PPK71432.1"/>
    <property type="molecule type" value="Genomic_DNA"/>
</dbReference>
<keyword evidence="3" id="KW-1185">Reference proteome</keyword>
<sequence>MRRGIAGKITAMTNLTVEAAHELAAVLRARADDLASDELATVAEAMTAVRVAARAVEAALTARGWGGDVLYGFGDPVHDDLDDADDEDDADEEDVEDEDTGDVEEFVAPRGRRMTYQSRVDFVVVDEDALLDHVERRAAELGDTGWTRDSIIEHNPAFVLWFLGGPGTRDFEGAGIVSAGAQDVVAEVPVTLWELDHEARGDCYPVN</sequence>
<dbReference type="AlphaFoldDB" id="A0A2S6H1T2"/>
<protein>
    <submittedName>
        <fullName evidence="2">Uncharacterized protein</fullName>
    </submittedName>
</protein>
<feature type="compositionally biased region" description="Acidic residues" evidence="1">
    <location>
        <begin position="80"/>
        <end position="102"/>
    </location>
</feature>
<dbReference type="RefSeq" id="WP_181043286.1">
    <property type="nucleotide sequence ID" value="NZ_CP154825.1"/>
</dbReference>
<reference evidence="2 3" key="1">
    <citation type="submission" date="2018-02" db="EMBL/GenBank/DDBJ databases">
        <title>Genomic Encyclopedia of Archaeal and Bacterial Type Strains, Phase II (KMG-II): from individual species to whole genera.</title>
        <authorList>
            <person name="Goeker M."/>
        </authorList>
    </citation>
    <scope>NUCLEOTIDE SEQUENCE [LARGE SCALE GENOMIC DNA]</scope>
    <source>
        <strain evidence="2 3">YU 961-1</strain>
    </source>
</reference>
<evidence type="ECO:0000313" key="2">
    <source>
        <dbReference type="EMBL" id="PPK71432.1"/>
    </source>
</evidence>
<gene>
    <name evidence="2" type="ORF">CLV40_101622</name>
</gene>
<comment type="caution">
    <text evidence="2">The sequence shown here is derived from an EMBL/GenBank/DDBJ whole genome shotgun (WGS) entry which is preliminary data.</text>
</comment>
<organism evidence="2 3">
    <name type="scientific">Actinokineospora auranticolor</name>
    <dbReference type="NCBI Taxonomy" id="155976"/>
    <lineage>
        <taxon>Bacteria</taxon>
        <taxon>Bacillati</taxon>
        <taxon>Actinomycetota</taxon>
        <taxon>Actinomycetes</taxon>
        <taxon>Pseudonocardiales</taxon>
        <taxon>Pseudonocardiaceae</taxon>
        <taxon>Actinokineospora</taxon>
    </lineage>
</organism>
<name>A0A2S6H1T2_9PSEU</name>
<evidence type="ECO:0000313" key="3">
    <source>
        <dbReference type="Proteomes" id="UP000239203"/>
    </source>
</evidence>
<evidence type="ECO:0000256" key="1">
    <source>
        <dbReference type="SAM" id="MobiDB-lite"/>
    </source>
</evidence>